<dbReference type="Gene3D" id="1.10.10.10">
    <property type="entry name" value="Winged helix-like DNA-binding domain superfamily/Winged helix DNA-binding domain"/>
    <property type="match status" value="1"/>
</dbReference>
<dbReference type="InterPro" id="IPR027417">
    <property type="entry name" value="P-loop_NTPase"/>
</dbReference>
<dbReference type="Gene3D" id="1.10.8.490">
    <property type="entry name" value="Ced-4 linker helical domain-like"/>
    <property type="match status" value="1"/>
</dbReference>
<dbReference type="PANTHER" id="PTHR22845">
    <property type="entry name" value="APOPTOTIC PROTEASE-ACTIVATING FACTOR 1"/>
    <property type="match status" value="1"/>
</dbReference>
<comment type="caution">
    <text evidence="3">The sequence shown here is derived from an EMBL/GenBank/DDBJ whole genome shotgun (WGS) entry which is preliminary data.</text>
</comment>
<name>A0A9P1IJV4_9PELO</name>
<dbReference type="AlphaFoldDB" id="A0A9P1IJV4"/>
<dbReference type="GO" id="GO:0042981">
    <property type="term" value="P:regulation of apoptotic process"/>
    <property type="evidence" value="ECO:0007669"/>
    <property type="project" value="InterPro"/>
</dbReference>
<dbReference type="GO" id="GO:0005829">
    <property type="term" value="C:cytosol"/>
    <property type="evidence" value="ECO:0007669"/>
    <property type="project" value="UniProtKB-ARBA"/>
</dbReference>
<dbReference type="GO" id="GO:0006915">
    <property type="term" value="P:apoptotic process"/>
    <property type="evidence" value="ECO:0007669"/>
    <property type="project" value="UniProtKB-KW"/>
</dbReference>
<feature type="domain" description="CARD" evidence="2">
    <location>
        <begin position="2"/>
        <end position="89"/>
    </location>
</feature>
<reference evidence="3" key="1">
    <citation type="submission" date="2022-11" db="EMBL/GenBank/DDBJ databases">
        <authorList>
            <person name="Kikuchi T."/>
        </authorList>
    </citation>
    <scope>NUCLEOTIDE SEQUENCE</scope>
    <source>
        <strain evidence="3">PS1010</strain>
    </source>
</reference>
<sequence>MLCEVECRALSAAYQMLLHDFEPREALLYLEGNKVFTDDHVDSIKQKMTRLERLGLFLRLYRRHASDLNDLISFFEYNNQGHISEYLQNFINFATNDPDQLRSFVLQPMFSREMLQRKLLLGSVPRRIDLYQRDQIVTKVVENLEDLSENECFFLVLYGRAGAGKSVIASQALSLNETLIGGYYDSVIWLRDAGVLPKSTFDLFSDVLLMLRNEDDLLNFPSIDNVTSVVLKKMIANALIDRPNVLFVFDDVVLDDTIRWAQELNLRCMITTRDVEIANVATVTCDYIEIPPFQVQECDDLFGAYGFPAAESDYDDEILTKTIGLSSGNPALLTMMCKTCHPPTYKRLAQLNQRLETKGLRSIECITPYNYKSYDISLQRCVEVLSEEDREALAYVVVMPPSVDIPIKIWSAIIPVEVCSNDDNLIEDQVCERMDRLFRRGCWVSMKPNPCLTYRVDSLVNLFLRRVVDANTILSAISTLQQRLLEFSNNNSPNIRPACEQFYNPKEELQQNPEEEIDYSKFMEIHKEFYENLIKEVSN</sequence>
<dbReference type="Gene3D" id="3.40.50.300">
    <property type="entry name" value="P-loop containing nucleotide triphosphate hydrolases"/>
    <property type="match status" value="1"/>
</dbReference>
<evidence type="ECO:0000256" key="1">
    <source>
        <dbReference type="ARBA" id="ARBA00022703"/>
    </source>
</evidence>
<dbReference type="InterPro" id="IPR011029">
    <property type="entry name" value="DEATH-like_dom_sf"/>
</dbReference>
<dbReference type="InterPro" id="IPR001315">
    <property type="entry name" value="CARD"/>
</dbReference>
<gene>
    <name evidence="3" type="ORF">CAMP_LOCUS8068</name>
</gene>
<dbReference type="GO" id="GO:0043531">
    <property type="term" value="F:ADP binding"/>
    <property type="evidence" value="ECO:0007669"/>
    <property type="project" value="InterPro"/>
</dbReference>
<dbReference type="Gene3D" id="1.10.533.10">
    <property type="entry name" value="Death Domain, Fas"/>
    <property type="match status" value="1"/>
</dbReference>
<dbReference type="SUPFAM" id="SSF47986">
    <property type="entry name" value="DEATH domain"/>
    <property type="match status" value="1"/>
</dbReference>
<dbReference type="InterPro" id="IPR036390">
    <property type="entry name" value="WH_DNA-bd_sf"/>
</dbReference>
<dbReference type="Pfam" id="PF00931">
    <property type="entry name" value="NB-ARC"/>
    <property type="match status" value="1"/>
</dbReference>
<organism evidence="3 4">
    <name type="scientific">Caenorhabditis angaria</name>
    <dbReference type="NCBI Taxonomy" id="860376"/>
    <lineage>
        <taxon>Eukaryota</taxon>
        <taxon>Metazoa</taxon>
        <taxon>Ecdysozoa</taxon>
        <taxon>Nematoda</taxon>
        <taxon>Chromadorea</taxon>
        <taxon>Rhabditida</taxon>
        <taxon>Rhabditina</taxon>
        <taxon>Rhabditomorpha</taxon>
        <taxon>Rhabditoidea</taxon>
        <taxon>Rhabditidae</taxon>
        <taxon>Peloderinae</taxon>
        <taxon>Caenorhabditis</taxon>
    </lineage>
</organism>
<dbReference type="EMBL" id="CANHGI010000003">
    <property type="protein sequence ID" value="CAI5445431.1"/>
    <property type="molecule type" value="Genomic_DNA"/>
</dbReference>
<dbReference type="PANTHER" id="PTHR22845:SF5">
    <property type="entry name" value="APOPTOTIC PROTEASE-ACTIVATING FACTOR 1"/>
    <property type="match status" value="1"/>
</dbReference>
<dbReference type="Pfam" id="PF22094">
    <property type="entry name" value="WHD_CED4"/>
    <property type="match status" value="1"/>
</dbReference>
<evidence type="ECO:0000313" key="4">
    <source>
        <dbReference type="Proteomes" id="UP001152747"/>
    </source>
</evidence>
<evidence type="ECO:0000313" key="3">
    <source>
        <dbReference type="EMBL" id="CAI5445431.1"/>
    </source>
</evidence>
<dbReference type="InterPro" id="IPR054317">
    <property type="entry name" value="WHD_CED4"/>
</dbReference>
<accession>A0A9P1IJV4</accession>
<dbReference type="SUPFAM" id="SSF46785">
    <property type="entry name" value="Winged helix' DNA-binding domain"/>
    <property type="match status" value="1"/>
</dbReference>
<protein>
    <recommendedName>
        <fullName evidence="2">CARD domain-containing protein</fullName>
    </recommendedName>
</protein>
<dbReference type="SUPFAM" id="SSF52540">
    <property type="entry name" value="P-loop containing nucleoside triphosphate hydrolases"/>
    <property type="match status" value="1"/>
</dbReference>
<evidence type="ECO:0000259" key="2">
    <source>
        <dbReference type="SMART" id="SM00114"/>
    </source>
</evidence>
<keyword evidence="4" id="KW-1185">Reference proteome</keyword>
<proteinExistence type="predicted"/>
<dbReference type="InterPro" id="IPR002182">
    <property type="entry name" value="NB-ARC"/>
</dbReference>
<dbReference type="SMART" id="SM00114">
    <property type="entry name" value="CARD"/>
    <property type="match status" value="1"/>
</dbReference>
<dbReference type="InterPro" id="IPR036388">
    <property type="entry name" value="WH-like_DNA-bd_sf"/>
</dbReference>
<keyword evidence="1" id="KW-0053">Apoptosis</keyword>
<dbReference type="OrthoDB" id="1357022at2759"/>
<dbReference type="Proteomes" id="UP001152747">
    <property type="component" value="Unassembled WGS sequence"/>
</dbReference>